<dbReference type="EMBL" id="AM286415">
    <property type="protein sequence ID" value="CAL12305.1"/>
    <property type="molecule type" value="Genomic_DNA"/>
</dbReference>
<evidence type="ECO:0000313" key="2">
    <source>
        <dbReference type="Proteomes" id="UP000000642"/>
    </source>
</evidence>
<accession>A1JQ98</accession>
<dbReference type="HOGENOM" id="CLU_2440133_0_0_6"/>
<evidence type="ECO:0000313" key="1">
    <source>
        <dbReference type="EMBL" id="CAL12305.1"/>
    </source>
</evidence>
<sequence length="90" mass="10263">MLNNKNKVEPWARNSNSLINGHIDNVSAVYHKFTVFAGETTSRILLFSILSHDIANDTDRMFMLNASLLLGTLHDSFHNIDTLKRLLLEH</sequence>
<dbReference type="KEGG" id="yen:YE2240"/>
<gene>
    <name evidence="1" type="ordered locus">YE2240</name>
</gene>
<organism evidence="1 2">
    <name type="scientific">Yersinia enterocolitica serotype O:8 / biotype 1B (strain NCTC 13174 / 8081)</name>
    <dbReference type="NCBI Taxonomy" id="393305"/>
    <lineage>
        <taxon>Bacteria</taxon>
        <taxon>Pseudomonadati</taxon>
        <taxon>Pseudomonadota</taxon>
        <taxon>Gammaproteobacteria</taxon>
        <taxon>Enterobacterales</taxon>
        <taxon>Yersiniaceae</taxon>
        <taxon>Yersinia</taxon>
    </lineage>
</organism>
<reference evidence="1 2" key="1">
    <citation type="journal article" date="2006" name="PLoS Genet.">
        <title>The complete genome sequence and comparative genome analysis of the high pathogenicity Yersinia enterocolitica strain 8081.</title>
        <authorList>
            <person name="Thomson N.R."/>
            <person name="Howard S."/>
            <person name="Wren B.W."/>
            <person name="Holden M.T.G."/>
            <person name="Crossman L."/>
            <person name="Challis G.L."/>
            <person name="Churcher C."/>
            <person name="Mungall K."/>
            <person name="Brooks K."/>
            <person name="Chillingworth T."/>
            <person name="Feltwell T."/>
            <person name="Abdellah Z."/>
            <person name="Hauser H."/>
            <person name="Jagels K."/>
            <person name="Maddison M."/>
            <person name="Moule S."/>
            <person name="Sanders M."/>
            <person name="Whitehead S."/>
            <person name="Quail M.A."/>
            <person name="Dougan G."/>
            <person name="Parkhill J."/>
            <person name="Prentice M.B."/>
        </authorList>
    </citation>
    <scope>NUCLEOTIDE SEQUENCE [LARGE SCALE GENOMIC DNA]</scope>
    <source>
        <strain evidence="2">NCTC 13174 / 8081</strain>
    </source>
</reference>
<protein>
    <submittedName>
        <fullName evidence="1">Uncharacterized protein</fullName>
    </submittedName>
</protein>
<dbReference type="Proteomes" id="UP000000642">
    <property type="component" value="Chromosome"/>
</dbReference>
<dbReference type="AlphaFoldDB" id="A1JQ98"/>
<name>A1JQ98_YERE8</name>
<proteinExistence type="predicted"/>